<evidence type="ECO:0000313" key="2">
    <source>
        <dbReference type="EMBL" id="CAD9619312.1"/>
    </source>
</evidence>
<name>A0A7S2LZU8_9STRA</name>
<gene>
    <name evidence="2" type="ORF">SMAR0320_LOCUS17132</name>
</gene>
<dbReference type="EMBL" id="HBGZ01024155">
    <property type="protein sequence ID" value="CAD9619312.1"/>
    <property type="molecule type" value="Transcribed_RNA"/>
</dbReference>
<protein>
    <submittedName>
        <fullName evidence="2">Uncharacterized protein</fullName>
    </submittedName>
</protein>
<accession>A0A7S2LZU8</accession>
<reference evidence="2" key="1">
    <citation type="submission" date="2021-01" db="EMBL/GenBank/DDBJ databases">
        <authorList>
            <person name="Corre E."/>
            <person name="Pelletier E."/>
            <person name="Niang G."/>
            <person name="Scheremetjew M."/>
            <person name="Finn R."/>
            <person name="Kale V."/>
            <person name="Holt S."/>
            <person name="Cochrane G."/>
            <person name="Meng A."/>
            <person name="Brown T."/>
            <person name="Cohen L."/>
        </authorList>
    </citation>
    <scope>NUCLEOTIDE SEQUENCE</scope>
    <source>
        <strain evidence="2">SM1012Den-03</strain>
    </source>
</reference>
<organism evidence="2">
    <name type="scientific">Skeletonema marinoi</name>
    <dbReference type="NCBI Taxonomy" id="267567"/>
    <lineage>
        <taxon>Eukaryota</taxon>
        <taxon>Sar</taxon>
        <taxon>Stramenopiles</taxon>
        <taxon>Ochrophyta</taxon>
        <taxon>Bacillariophyta</taxon>
        <taxon>Coscinodiscophyceae</taxon>
        <taxon>Thalassiosirophycidae</taxon>
        <taxon>Thalassiosirales</taxon>
        <taxon>Skeletonemataceae</taxon>
        <taxon>Skeletonema</taxon>
        <taxon>Skeletonema marinoi-dohrnii complex</taxon>
    </lineage>
</organism>
<dbReference type="AlphaFoldDB" id="A0A7S2LZU8"/>
<sequence length="168" mass="18998">MNELSSFLKAKEDCIAGSSQKYLLWLNSIDIDSMSLLVRVVFDPKTFLTIQGGDGNNRLRKCLVDQFKEAVPNFQAPKPTARSLTHSCFSNDPLASLIKHSYSTKRSPTVVERPGTAEERHDTGAKSIARRRQRDDNKVTSTLPAMIGLRRPRMLQDQKLGWIQPVWI</sequence>
<proteinExistence type="predicted"/>
<feature type="region of interest" description="Disordered" evidence="1">
    <location>
        <begin position="107"/>
        <end position="137"/>
    </location>
</feature>
<feature type="compositionally biased region" description="Basic and acidic residues" evidence="1">
    <location>
        <begin position="115"/>
        <end position="124"/>
    </location>
</feature>
<evidence type="ECO:0000256" key="1">
    <source>
        <dbReference type="SAM" id="MobiDB-lite"/>
    </source>
</evidence>